<reference evidence="3 4" key="1">
    <citation type="submission" date="2016-03" db="EMBL/GenBank/DDBJ databases">
        <title>Whole genome sequencing of Grifola frondosa 9006-11.</title>
        <authorList>
            <person name="Min B."/>
            <person name="Park H."/>
            <person name="Kim J.-G."/>
            <person name="Cho H."/>
            <person name="Oh Y.-L."/>
            <person name="Kong W.-S."/>
            <person name="Choi I.-G."/>
        </authorList>
    </citation>
    <scope>NUCLEOTIDE SEQUENCE [LARGE SCALE GENOMIC DNA]</scope>
    <source>
        <strain evidence="3 4">9006-11</strain>
    </source>
</reference>
<protein>
    <submittedName>
        <fullName evidence="3">Uncharacterized protein</fullName>
    </submittedName>
</protein>
<sequence>MSSNPAFARFLALARRAGVDSLDAAPPPVAGQKQMVPEIGGSSGGFIALVVTLAAILLFSCVAIFFLLRNHSPTPYERQLRRARSLRHDYSSEAPVGPIGLRDRIAQFFGRRRHAGWIRASGGEGDEWEASDDIPVHRQVEELREGTRSRDLTPKNHEERLLRA</sequence>
<dbReference type="AlphaFoldDB" id="A0A1C7MF57"/>
<feature type="transmembrane region" description="Helical" evidence="2">
    <location>
        <begin position="45"/>
        <end position="68"/>
    </location>
</feature>
<gene>
    <name evidence="3" type="ORF">A0H81_04880</name>
</gene>
<dbReference type="EMBL" id="LUGG01000004">
    <property type="protein sequence ID" value="OBZ75513.1"/>
    <property type="molecule type" value="Genomic_DNA"/>
</dbReference>
<evidence type="ECO:0000313" key="4">
    <source>
        <dbReference type="Proteomes" id="UP000092993"/>
    </source>
</evidence>
<evidence type="ECO:0000313" key="3">
    <source>
        <dbReference type="EMBL" id="OBZ75513.1"/>
    </source>
</evidence>
<keyword evidence="2" id="KW-0472">Membrane</keyword>
<keyword evidence="4" id="KW-1185">Reference proteome</keyword>
<evidence type="ECO:0000256" key="2">
    <source>
        <dbReference type="SAM" id="Phobius"/>
    </source>
</evidence>
<evidence type="ECO:0000256" key="1">
    <source>
        <dbReference type="SAM" id="MobiDB-lite"/>
    </source>
</evidence>
<keyword evidence="2" id="KW-1133">Transmembrane helix</keyword>
<proteinExistence type="predicted"/>
<dbReference type="Proteomes" id="UP000092993">
    <property type="component" value="Unassembled WGS sequence"/>
</dbReference>
<name>A0A1C7MF57_GRIFR</name>
<keyword evidence="2" id="KW-0812">Transmembrane</keyword>
<comment type="caution">
    <text evidence="3">The sequence shown here is derived from an EMBL/GenBank/DDBJ whole genome shotgun (WGS) entry which is preliminary data.</text>
</comment>
<accession>A0A1C7MF57</accession>
<feature type="region of interest" description="Disordered" evidence="1">
    <location>
        <begin position="140"/>
        <end position="164"/>
    </location>
</feature>
<organism evidence="3 4">
    <name type="scientific">Grifola frondosa</name>
    <name type="common">Maitake</name>
    <name type="synonym">Polyporus frondosus</name>
    <dbReference type="NCBI Taxonomy" id="5627"/>
    <lineage>
        <taxon>Eukaryota</taxon>
        <taxon>Fungi</taxon>
        <taxon>Dikarya</taxon>
        <taxon>Basidiomycota</taxon>
        <taxon>Agaricomycotina</taxon>
        <taxon>Agaricomycetes</taxon>
        <taxon>Polyporales</taxon>
        <taxon>Grifolaceae</taxon>
        <taxon>Grifola</taxon>
    </lineage>
</organism>
<dbReference type="OrthoDB" id="3265603at2759"/>